<dbReference type="PANTHER" id="PTHR43176">
    <property type="entry name" value="3-HYDROXYISOBUTYRYL-COA HYDROLASE-RELATED"/>
    <property type="match status" value="1"/>
</dbReference>
<dbReference type="InterPro" id="IPR029045">
    <property type="entry name" value="ClpP/crotonase-like_dom_sf"/>
</dbReference>
<reference evidence="5 6" key="1">
    <citation type="submission" date="2019-08" db="EMBL/GenBank/DDBJ databases">
        <authorList>
            <person name="Wang G."/>
            <person name="Xu Z."/>
        </authorList>
    </citation>
    <scope>NUCLEOTIDE SEQUENCE [LARGE SCALE GENOMIC DNA]</scope>
    <source>
        <strain evidence="5 6">ZX</strain>
    </source>
</reference>
<dbReference type="EC" id="3.1.2.4" evidence="2"/>
<evidence type="ECO:0000259" key="4">
    <source>
        <dbReference type="Pfam" id="PF16113"/>
    </source>
</evidence>
<dbReference type="RefSeq" id="WP_149523165.1">
    <property type="nucleotide sequence ID" value="NZ_VTOU01000003.1"/>
</dbReference>
<dbReference type="Gene3D" id="3.90.226.10">
    <property type="entry name" value="2-enoyl-CoA Hydratase, Chain A, domain 1"/>
    <property type="match status" value="1"/>
</dbReference>
<keyword evidence="5" id="KW-0413">Isomerase</keyword>
<evidence type="ECO:0000256" key="1">
    <source>
        <dbReference type="ARBA" id="ARBA00001709"/>
    </source>
</evidence>
<dbReference type="Pfam" id="PF16113">
    <property type="entry name" value="ECH_2"/>
    <property type="match status" value="1"/>
</dbReference>
<evidence type="ECO:0000256" key="2">
    <source>
        <dbReference type="ARBA" id="ARBA00011915"/>
    </source>
</evidence>
<dbReference type="GO" id="GO:0006574">
    <property type="term" value="P:L-valine catabolic process"/>
    <property type="evidence" value="ECO:0007669"/>
    <property type="project" value="TreeGrafter"/>
</dbReference>
<dbReference type="CDD" id="cd06558">
    <property type="entry name" value="crotonase-like"/>
    <property type="match status" value="1"/>
</dbReference>
<evidence type="ECO:0000313" key="6">
    <source>
        <dbReference type="Proteomes" id="UP000322077"/>
    </source>
</evidence>
<dbReference type="PANTHER" id="PTHR43176:SF3">
    <property type="entry name" value="3-HYDROXYISOBUTYRYL-COA HYDROLASE, MITOCHONDRIAL"/>
    <property type="match status" value="1"/>
</dbReference>
<name>A0A5D9C8K8_9SPHN</name>
<comment type="catalytic activity">
    <reaction evidence="1">
        <text>3-hydroxy-2-methylpropanoyl-CoA + H2O = 3-hydroxy-2-methylpropanoate + CoA + H(+)</text>
        <dbReference type="Rhea" id="RHEA:20888"/>
        <dbReference type="ChEBI" id="CHEBI:11805"/>
        <dbReference type="ChEBI" id="CHEBI:15377"/>
        <dbReference type="ChEBI" id="CHEBI:15378"/>
        <dbReference type="ChEBI" id="CHEBI:57287"/>
        <dbReference type="ChEBI" id="CHEBI:57340"/>
        <dbReference type="EC" id="3.1.2.4"/>
    </reaction>
</comment>
<evidence type="ECO:0000256" key="3">
    <source>
        <dbReference type="ARBA" id="ARBA00022801"/>
    </source>
</evidence>
<accession>A0A5D9C8K8</accession>
<dbReference type="GO" id="GO:0003860">
    <property type="term" value="F:3-hydroxyisobutyryl-CoA hydrolase activity"/>
    <property type="evidence" value="ECO:0007669"/>
    <property type="project" value="UniProtKB-EC"/>
</dbReference>
<sequence length="349" mass="37464">MTDLVHFAVEGGVGRISLTRPKAIHALNLEMCQAMLDQLVEWIGDVQVTTVIVDHGEGRGFCAGGDVRWLVAEGDADGEDARAFFHTEYRLNHLMFTYPKPIVAFMDGVTMGGGVGISAPARYRIATENTGLAMPETTIGLFPDVGGGWYLSQLPGATGAFLALTGARLDGAECLALGLATHYLPSETLSDVKAAIAAEPGDIDVILADASIDPPAARILGNRERINRLFGLPRYEDILAALAEDPSDWATKELETLSHKSPSSCKISLRLLKEAATLPDFAAEMALEYRLASRVAVSQDFAEGVRALLIDKTGHPQWRPPTSEAVTDEMIDAVFAPLPEGKGWTPQPL</sequence>
<dbReference type="SUPFAM" id="SSF52096">
    <property type="entry name" value="ClpP/crotonase"/>
    <property type="match status" value="1"/>
</dbReference>
<proteinExistence type="predicted"/>
<dbReference type="InterPro" id="IPR045004">
    <property type="entry name" value="ECH_dom"/>
</dbReference>
<gene>
    <name evidence="5" type="ORF">FYJ91_15635</name>
</gene>
<feature type="domain" description="Enoyl-CoA hydratase/isomerase" evidence="4">
    <location>
        <begin position="13"/>
        <end position="335"/>
    </location>
</feature>
<keyword evidence="3" id="KW-0378">Hydrolase</keyword>
<evidence type="ECO:0000313" key="5">
    <source>
        <dbReference type="EMBL" id="TZG26361.1"/>
    </source>
</evidence>
<dbReference type="GO" id="GO:0016853">
    <property type="term" value="F:isomerase activity"/>
    <property type="evidence" value="ECO:0007669"/>
    <property type="project" value="UniProtKB-KW"/>
</dbReference>
<comment type="caution">
    <text evidence="5">The sequence shown here is derived from an EMBL/GenBank/DDBJ whole genome shotgun (WGS) entry which is preliminary data.</text>
</comment>
<protein>
    <recommendedName>
        <fullName evidence="2">3-hydroxyisobutyryl-CoA hydrolase</fullName>
        <ecNumber evidence="2">3.1.2.4</ecNumber>
    </recommendedName>
</protein>
<dbReference type="EMBL" id="VTOU01000003">
    <property type="protein sequence ID" value="TZG26361.1"/>
    <property type="molecule type" value="Genomic_DNA"/>
</dbReference>
<dbReference type="AlphaFoldDB" id="A0A5D9C8K8"/>
<dbReference type="InterPro" id="IPR032259">
    <property type="entry name" value="HIBYL-CoA-H"/>
</dbReference>
<organism evidence="5 6">
    <name type="scientific">Sphingomonas montanisoli</name>
    <dbReference type="NCBI Taxonomy" id="2606412"/>
    <lineage>
        <taxon>Bacteria</taxon>
        <taxon>Pseudomonadati</taxon>
        <taxon>Pseudomonadota</taxon>
        <taxon>Alphaproteobacteria</taxon>
        <taxon>Sphingomonadales</taxon>
        <taxon>Sphingomonadaceae</taxon>
        <taxon>Sphingomonas</taxon>
    </lineage>
</organism>
<keyword evidence="6" id="KW-1185">Reference proteome</keyword>
<dbReference type="NCBIfam" id="NF004127">
    <property type="entry name" value="PRK05617.1"/>
    <property type="match status" value="1"/>
</dbReference>
<dbReference type="Proteomes" id="UP000322077">
    <property type="component" value="Unassembled WGS sequence"/>
</dbReference>